<dbReference type="RefSeq" id="WP_031182973.1">
    <property type="nucleotide sequence ID" value="NZ_CP032230.1"/>
</dbReference>
<dbReference type="KEGG" id="sseo:D0Z67_29355"/>
<protein>
    <submittedName>
        <fullName evidence="1">Uncharacterized protein</fullName>
    </submittedName>
</protein>
<geneLocation type="plasmid" evidence="1">
    <name>unnamed</name>
</geneLocation>
<dbReference type="OrthoDB" id="4336683at2"/>
<evidence type="ECO:0000313" key="1">
    <source>
        <dbReference type="EMBL" id="QBJ94477.1"/>
    </source>
</evidence>
<dbReference type="Proteomes" id="UP000292547">
    <property type="component" value="Plasmid unnamed"/>
</dbReference>
<evidence type="ECO:0000313" key="2">
    <source>
        <dbReference type="Proteomes" id="UP000292547"/>
    </source>
</evidence>
<sequence>MTSPLTDQQLDGIEARADAATPGTWTAVELPPNEHDPRPVYWVKTEYIDEDGCTTRQTVADAPWRMADAEYIAAMRPEVAKILVTEARRLRAELAATRTNSLTTEADELVAHCPEHGSRDTVWMNCHCDVAADMRRRALVPTSVASEGGAL</sequence>
<dbReference type="STRING" id="73044.GCA_000725795_04863"/>
<name>A0A4P6U555_STRSO</name>
<gene>
    <name evidence="1" type="ORF">D0Z67_29355</name>
</gene>
<reference evidence="1 2" key="1">
    <citation type="submission" date="2018-08" db="EMBL/GenBank/DDBJ databases">
        <title>The complete genome sequence of Streptomyces seoulensis, a pioneer strain for nickel superoxide dismutase discovery.</title>
        <authorList>
            <person name="Shin J."/>
            <person name="Lee J.-S."/>
            <person name="Lee E.-J."/>
            <person name="Youn H.-D."/>
        </authorList>
    </citation>
    <scope>NUCLEOTIDE SEQUENCE [LARGE SCALE GENOMIC DNA]</scope>
    <source>
        <strain evidence="1 2">KCTC 9819</strain>
        <plasmid evidence="1 2">unnamed</plasmid>
    </source>
</reference>
<dbReference type="EMBL" id="CP032230">
    <property type="protein sequence ID" value="QBJ94477.1"/>
    <property type="molecule type" value="Genomic_DNA"/>
</dbReference>
<proteinExistence type="predicted"/>
<keyword evidence="2" id="KW-1185">Reference proteome</keyword>
<organism evidence="1 2">
    <name type="scientific">Streptomyces seoulensis</name>
    <dbReference type="NCBI Taxonomy" id="73044"/>
    <lineage>
        <taxon>Bacteria</taxon>
        <taxon>Bacillati</taxon>
        <taxon>Actinomycetota</taxon>
        <taxon>Actinomycetes</taxon>
        <taxon>Kitasatosporales</taxon>
        <taxon>Streptomycetaceae</taxon>
        <taxon>Streptomyces</taxon>
    </lineage>
</organism>
<dbReference type="AlphaFoldDB" id="A0A4P6U555"/>
<dbReference type="GeneID" id="300103003"/>
<keyword evidence="1" id="KW-0614">Plasmid</keyword>
<accession>A0A4P6U555</accession>